<name>A0ABS9W3Z4_9PROT</name>
<dbReference type="InterPro" id="IPR051044">
    <property type="entry name" value="MAG_DAG_Lipase"/>
</dbReference>
<dbReference type="PRINTS" id="PR00111">
    <property type="entry name" value="ABHYDROLASE"/>
</dbReference>
<accession>A0ABS9W3Z4</accession>
<dbReference type="EMBL" id="JALBUU010000004">
    <property type="protein sequence ID" value="MCI0753996.1"/>
    <property type="molecule type" value="Genomic_DNA"/>
</dbReference>
<proteinExistence type="predicted"/>
<sequence>MAACTPQVIPAGPEIMPPAMAAESFVMADGAALPLRAWLPDGPPRAVVLALHGFGDTAANAFRRAAEPLGAADVALYAYDQRGFGAAPHRGVWPGSWALAGDATRVAQLLRARHPGVPLFLLGESMGGAVALVAAASANPPPVDGLVLVAPAVQGRASMGWLPRNLLDFAAHTVPLLEFRNSAPGFAPTDDEDAMRGWGRDPLTYKEVRVDALFGLVGLMDQAARAVPARPVPVLLLYGAKDRIIAAAPVRDFLRMRAGDPALRAAYYPEGYHMLLRDKGRAAVAADLLAWMAAPGAPLPSGADRWAAGWLAMP</sequence>
<dbReference type="RefSeq" id="WP_120007704.1">
    <property type="nucleotide sequence ID" value="NZ_JALBUU010000004.1"/>
</dbReference>
<evidence type="ECO:0000259" key="1">
    <source>
        <dbReference type="Pfam" id="PF12146"/>
    </source>
</evidence>
<dbReference type="GO" id="GO:0016787">
    <property type="term" value="F:hydrolase activity"/>
    <property type="evidence" value="ECO:0007669"/>
    <property type="project" value="UniProtKB-KW"/>
</dbReference>
<dbReference type="InterPro" id="IPR000073">
    <property type="entry name" value="AB_hydrolase_1"/>
</dbReference>
<dbReference type="PANTHER" id="PTHR11614">
    <property type="entry name" value="PHOSPHOLIPASE-RELATED"/>
    <property type="match status" value="1"/>
</dbReference>
<gene>
    <name evidence="2" type="ORF">MON41_09530</name>
</gene>
<evidence type="ECO:0000313" key="3">
    <source>
        <dbReference type="Proteomes" id="UP001201985"/>
    </source>
</evidence>
<evidence type="ECO:0000313" key="2">
    <source>
        <dbReference type="EMBL" id="MCI0753996.1"/>
    </source>
</evidence>
<dbReference type="Pfam" id="PF12146">
    <property type="entry name" value="Hydrolase_4"/>
    <property type="match status" value="1"/>
</dbReference>
<organism evidence="2 3">
    <name type="scientific">Teichococcus vastitatis</name>
    <dbReference type="NCBI Taxonomy" id="2307076"/>
    <lineage>
        <taxon>Bacteria</taxon>
        <taxon>Pseudomonadati</taxon>
        <taxon>Pseudomonadota</taxon>
        <taxon>Alphaproteobacteria</taxon>
        <taxon>Acetobacterales</taxon>
        <taxon>Roseomonadaceae</taxon>
        <taxon>Roseomonas</taxon>
    </lineage>
</organism>
<dbReference type="InterPro" id="IPR022742">
    <property type="entry name" value="Hydrolase_4"/>
</dbReference>
<reference evidence="2 3" key="1">
    <citation type="submission" date="2022-03" db="EMBL/GenBank/DDBJ databases">
        <title>Complete genome analysis of Roseomonas KG 17.1 : a prolific producer of plant growth promoters.</title>
        <authorList>
            <person name="Saadouli I."/>
            <person name="Najjari A."/>
            <person name="Mosbah A."/>
            <person name="Ouzari H.I."/>
        </authorList>
    </citation>
    <scope>NUCLEOTIDE SEQUENCE [LARGE SCALE GENOMIC DNA]</scope>
    <source>
        <strain evidence="2 3">KG17-1</strain>
    </source>
</reference>
<keyword evidence="3" id="KW-1185">Reference proteome</keyword>
<keyword evidence="2" id="KW-0378">Hydrolase</keyword>
<feature type="domain" description="Serine aminopeptidase S33" evidence="1">
    <location>
        <begin position="43"/>
        <end position="279"/>
    </location>
</feature>
<dbReference type="InterPro" id="IPR029058">
    <property type="entry name" value="AB_hydrolase_fold"/>
</dbReference>
<protein>
    <submittedName>
        <fullName evidence="2">Alpha/beta hydrolase</fullName>
    </submittedName>
</protein>
<dbReference type="Proteomes" id="UP001201985">
    <property type="component" value="Unassembled WGS sequence"/>
</dbReference>
<dbReference type="SUPFAM" id="SSF53474">
    <property type="entry name" value="alpha/beta-Hydrolases"/>
    <property type="match status" value="1"/>
</dbReference>
<dbReference type="Gene3D" id="3.40.50.1820">
    <property type="entry name" value="alpha/beta hydrolase"/>
    <property type="match status" value="1"/>
</dbReference>
<comment type="caution">
    <text evidence="2">The sequence shown here is derived from an EMBL/GenBank/DDBJ whole genome shotgun (WGS) entry which is preliminary data.</text>
</comment>